<protein>
    <submittedName>
        <fullName evidence="1">Uncharacterized protein</fullName>
    </submittedName>
</protein>
<reference evidence="1 2" key="1">
    <citation type="submission" date="2024-01" db="EMBL/GenBank/DDBJ databases">
        <title>The genomes of 5 underutilized Papilionoideae crops provide insights into root nodulation and disease resistanc.</title>
        <authorList>
            <person name="Jiang F."/>
        </authorList>
    </citation>
    <scope>NUCLEOTIDE SEQUENCE [LARGE SCALE GENOMIC DNA]</scope>
    <source>
        <strain evidence="1">LVBAO_FW01</strain>
        <tissue evidence="1">Leaves</tissue>
    </source>
</reference>
<name>A0AAN9M5Q5_CANGL</name>
<sequence>MYHPSTDYQLLDMGIYKVTIILSIIIMKGQTQQYGACIPICPFSVCKIVLRTQRWALQAYSSHLYPTKTNDQLKKTASVQKKLAFTVQTKRRIFHQLK</sequence>
<dbReference type="AlphaFoldDB" id="A0AAN9M5Q5"/>
<gene>
    <name evidence="1" type="ORF">VNO77_16368</name>
</gene>
<comment type="caution">
    <text evidence="1">The sequence shown here is derived from an EMBL/GenBank/DDBJ whole genome shotgun (WGS) entry which is preliminary data.</text>
</comment>
<dbReference type="EMBL" id="JAYMYQ010000003">
    <property type="protein sequence ID" value="KAK7345757.1"/>
    <property type="molecule type" value="Genomic_DNA"/>
</dbReference>
<organism evidence="1 2">
    <name type="scientific">Canavalia gladiata</name>
    <name type="common">Sword bean</name>
    <name type="synonym">Dolichos gladiatus</name>
    <dbReference type="NCBI Taxonomy" id="3824"/>
    <lineage>
        <taxon>Eukaryota</taxon>
        <taxon>Viridiplantae</taxon>
        <taxon>Streptophyta</taxon>
        <taxon>Embryophyta</taxon>
        <taxon>Tracheophyta</taxon>
        <taxon>Spermatophyta</taxon>
        <taxon>Magnoliopsida</taxon>
        <taxon>eudicotyledons</taxon>
        <taxon>Gunneridae</taxon>
        <taxon>Pentapetalae</taxon>
        <taxon>rosids</taxon>
        <taxon>fabids</taxon>
        <taxon>Fabales</taxon>
        <taxon>Fabaceae</taxon>
        <taxon>Papilionoideae</taxon>
        <taxon>50 kb inversion clade</taxon>
        <taxon>NPAAA clade</taxon>
        <taxon>indigoferoid/millettioid clade</taxon>
        <taxon>Phaseoleae</taxon>
        <taxon>Canavalia</taxon>
    </lineage>
</organism>
<evidence type="ECO:0000313" key="1">
    <source>
        <dbReference type="EMBL" id="KAK7345757.1"/>
    </source>
</evidence>
<dbReference type="Proteomes" id="UP001367508">
    <property type="component" value="Unassembled WGS sequence"/>
</dbReference>
<evidence type="ECO:0000313" key="2">
    <source>
        <dbReference type="Proteomes" id="UP001367508"/>
    </source>
</evidence>
<keyword evidence="2" id="KW-1185">Reference proteome</keyword>
<accession>A0AAN9M5Q5</accession>
<proteinExistence type="predicted"/>